<reference evidence="1" key="1">
    <citation type="submission" date="2020-10" db="EMBL/GenBank/DDBJ databases">
        <authorList>
            <person name="Gilroy R."/>
        </authorList>
    </citation>
    <scope>NUCLEOTIDE SEQUENCE</scope>
    <source>
        <strain evidence="1">CHK147-3167</strain>
    </source>
</reference>
<comment type="caution">
    <text evidence="1">The sequence shown here is derived from an EMBL/GenBank/DDBJ whole genome shotgun (WGS) entry which is preliminary data.</text>
</comment>
<evidence type="ECO:0000313" key="1">
    <source>
        <dbReference type="EMBL" id="HIQ91003.1"/>
    </source>
</evidence>
<organism evidence="1 2">
    <name type="scientific">Candidatus Coprosoma intestinipullorum</name>
    <dbReference type="NCBI Taxonomy" id="2840752"/>
    <lineage>
        <taxon>Bacteria</taxon>
        <taxon>Bacillati</taxon>
        <taxon>Bacillota</taxon>
        <taxon>Bacillota incertae sedis</taxon>
        <taxon>Candidatus Coprosoma</taxon>
    </lineage>
</organism>
<protein>
    <submittedName>
        <fullName evidence="1">Uncharacterized protein</fullName>
    </submittedName>
</protein>
<accession>A0A9D0ZRQ6</accession>
<gene>
    <name evidence="1" type="ORF">IAB27_05215</name>
</gene>
<dbReference type="Proteomes" id="UP000886786">
    <property type="component" value="Unassembled WGS sequence"/>
</dbReference>
<evidence type="ECO:0000313" key="2">
    <source>
        <dbReference type="Proteomes" id="UP000886786"/>
    </source>
</evidence>
<proteinExistence type="predicted"/>
<reference evidence="1" key="2">
    <citation type="journal article" date="2021" name="PeerJ">
        <title>Extensive microbial diversity within the chicken gut microbiome revealed by metagenomics and culture.</title>
        <authorList>
            <person name="Gilroy R."/>
            <person name="Ravi A."/>
            <person name="Getino M."/>
            <person name="Pursley I."/>
            <person name="Horton D.L."/>
            <person name="Alikhan N.F."/>
            <person name="Baker D."/>
            <person name="Gharbi K."/>
            <person name="Hall N."/>
            <person name="Watson M."/>
            <person name="Adriaenssens E.M."/>
            <person name="Foster-Nyarko E."/>
            <person name="Jarju S."/>
            <person name="Secka A."/>
            <person name="Antonio M."/>
            <person name="Oren A."/>
            <person name="Chaudhuri R.R."/>
            <person name="La Ragione R."/>
            <person name="Hildebrand F."/>
            <person name="Pallen M.J."/>
        </authorList>
    </citation>
    <scope>NUCLEOTIDE SEQUENCE</scope>
    <source>
        <strain evidence="1">CHK147-3167</strain>
    </source>
</reference>
<name>A0A9D0ZRQ6_9FIRM</name>
<dbReference type="AlphaFoldDB" id="A0A9D0ZRQ6"/>
<dbReference type="EMBL" id="DVFV01000096">
    <property type="protein sequence ID" value="HIQ91003.1"/>
    <property type="molecule type" value="Genomic_DNA"/>
</dbReference>
<sequence length="108" mass="12278">MRLALLTDVYVYQKTEEKKDGEVSNNWKYKNTVKLNAQQDVNELDRNSSGVIDYETIKLRTTKNVDVNKNDGISFEKLPDNSKPPYLVNSVTKIGTTTLIICNTYKGS</sequence>